<keyword evidence="3" id="KW-1185">Reference proteome</keyword>
<dbReference type="KEGG" id="mdb:OVN18_00175"/>
<accession>A0A9E8ML27</accession>
<reference evidence="2" key="1">
    <citation type="submission" date="2022-11" db="EMBL/GenBank/DDBJ databases">
        <title>Description of Microcella daejonensis nov. sp, isolated from riverside soil.</title>
        <authorList>
            <person name="Molina K.M."/>
            <person name="Kim S.B."/>
        </authorList>
    </citation>
    <scope>NUCLEOTIDE SEQUENCE</scope>
    <source>
        <strain evidence="2">MMS21-STM12</strain>
    </source>
</reference>
<name>A0A9E8ML27_9MICO</name>
<evidence type="ECO:0000256" key="1">
    <source>
        <dbReference type="SAM" id="MobiDB-lite"/>
    </source>
</evidence>
<evidence type="ECO:0000313" key="2">
    <source>
        <dbReference type="EMBL" id="WAB81483.1"/>
    </source>
</evidence>
<dbReference type="EMBL" id="CP113089">
    <property type="protein sequence ID" value="WAB81483.1"/>
    <property type="molecule type" value="Genomic_DNA"/>
</dbReference>
<protein>
    <submittedName>
        <fullName evidence="2">Uncharacterized protein</fullName>
    </submittedName>
</protein>
<proteinExistence type="predicted"/>
<evidence type="ECO:0000313" key="3">
    <source>
        <dbReference type="Proteomes" id="UP001164706"/>
    </source>
</evidence>
<feature type="region of interest" description="Disordered" evidence="1">
    <location>
        <begin position="166"/>
        <end position="192"/>
    </location>
</feature>
<feature type="region of interest" description="Disordered" evidence="1">
    <location>
        <begin position="275"/>
        <end position="295"/>
    </location>
</feature>
<organism evidence="2 3">
    <name type="scientific">Microcella daejeonensis</name>
    <dbReference type="NCBI Taxonomy" id="2994971"/>
    <lineage>
        <taxon>Bacteria</taxon>
        <taxon>Bacillati</taxon>
        <taxon>Actinomycetota</taxon>
        <taxon>Actinomycetes</taxon>
        <taxon>Micrococcales</taxon>
        <taxon>Microbacteriaceae</taxon>
        <taxon>Microcella</taxon>
    </lineage>
</organism>
<dbReference type="Proteomes" id="UP001164706">
    <property type="component" value="Chromosome"/>
</dbReference>
<feature type="region of interest" description="Disordered" evidence="1">
    <location>
        <begin position="50"/>
        <end position="73"/>
    </location>
</feature>
<dbReference type="RefSeq" id="WP_267781236.1">
    <property type="nucleotide sequence ID" value="NZ_CP113089.1"/>
</dbReference>
<dbReference type="AlphaFoldDB" id="A0A9E8ML27"/>
<sequence>MRRLRVRRGHGSARRASRIAAVGTAVTAVIALLAGCSALPFAPPQSVALDTEPGWPADAPIRDPLLSPDASSGDPVGWIDEQGRLVIVTFGSSSCPPIATSIGEVDGGVVPIRFEPTPAQACTDDLAPLAHVFTAPEGLDRATVTVTVVDGGGRERVFRDVLAASAGPDGSSIAESTAPGLPEGSDPVEPPPDVPVVLQWSAEPDRVLVTTYGSSSCPLLPIALEADASTFVLTVSTGRVEACTADYGPTTSVVVVPAAAYRALDEGTVLVLSSATDSPPQQLDVPIAPPGAAAR</sequence>
<gene>
    <name evidence="2" type="ORF">OVN18_00175</name>
</gene>